<dbReference type="InterPro" id="IPR043472">
    <property type="entry name" value="Macro_dom-like"/>
</dbReference>
<keyword evidence="3" id="KW-1185">Reference proteome</keyword>
<gene>
    <name evidence="2" type="ORF">NDI56_16675</name>
</gene>
<comment type="caution">
    <text evidence="2">The sequence shown here is derived from an EMBL/GenBank/DDBJ whole genome shotgun (WGS) entry which is preliminary data.</text>
</comment>
<accession>A0ABU2FH23</accession>
<evidence type="ECO:0000313" key="2">
    <source>
        <dbReference type="EMBL" id="MDS0261036.1"/>
    </source>
</evidence>
<dbReference type="InterPro" id="IPR002589">
    <property type="entry name" value="Macro_dom"/>
</dbReference>
<dbReference type="PANTHER" id="PTHR11106:SF111">
    <property type="entry name" value="MACRO DOMAIN-CONTAINING PROTEIN"/>
    <property type="match status" value="1"/>
</dbReference>
<dbReference type="SMART" id="SM00506">
    <property type="entry name" value="A1pp"/>
    <property type="match status" value="1"/>
</dbReference>
<protein>
    <submittedName>
        <fullName evidence="2">Macro domain-containing protein</fullName>
    </submittedName>
</protein>
<proteinExistence type="predicted"/>
<dbReference type="PANTHER" id="PTHR11106">
    <property type="entry name" value="GANGLIOSIDE INDUCED DIFFERENTIATION ASSOCIATED PROTEIN 2-RELATED"/>
    <property type="match status" value="1"/>
</dbReference>
<feature type="domain" description="Macro" evidence="1">
    <location>
        <begin position="1"/>
        <end position="178"/>
    </location>
</feature>
<dbReference type="Pfam" id="PF01661">
    <property type="entry name" value="Macro"/>
    <property type="match status" value="1"/>
</dbReference>
<dbReference type="Gene3D" id="3.40.220.10">
    <property type="entry name" value="Leucine Aminopeptidase, subunit E, domain 1"/>
    <property type="match status" value="1"/>
</dbReference>
<evidence type="ECO:0000259" key="1">
    <source>
        <dbReference type="PROSITE" id="PS51154"/>
    </source>
</evidence>
<dbReference type="RefSeq" id="WP_310920825.1">
    <property type="nucleotide sequence ID" value="NZ_JAMQON010000005.1"/>
</dbReference>
<dbReference type="SUPFAM" id="SSF52949">
    <property type="entry name" value="Macro domain-like"/>
    <property type="match status" value="1"/>
</dbReference>
<dbReference type="PROSITE" id="PS51154">
    <property type="entry name" value="MACRO"/>
    <property type="match status" value="1"/>
</dbReference>
<reference evidence="2 3" key="1">
    <citation type="submission" date="2022-06" db="EMBL/GenBank/DDBJ databases">
        <title>Haloarcula sp. a new haloarchaeum isolate from saline soil.</title>
        <authorList>
            <person name="Strakova D."/>
            <person name="Galisteo C."/>
            <person name="Sanchez-Porro C."/>
            <person name="Ventosa A."/>
        </authorList>
    </citation>
    <scope>NUCLEOTIDE SEQUENCE [LARGE SCALE GENOMIC DNA]</scope>
    <source>
        <strain evidence="2 3">S1CR25-12</strain>
    </source>
</reference>
<dbReference type="EMBL" id="JAMQON010000005">
    <property type="protein sequence ID" value="MDS0261036.1"/>
    <property type="molecule type" value="Genomic_DNA"/>
</dbReference>
<name>A0ABU2FH23_9EURY</name>
<dbReference type="Proteomes" id="UP001259659">
    <property type="component" value="Unassembled WGS sequence"/>
</dbReference>
<evidence type="ECO:0000313" key="3">
    <source>
        <dbReference type="Proteomes" id="UP001259659"/>
    </source>
</evidence>
<organism evidence="2 3">
    <name type="scientific">Haloarcula saliterrae</name>
    <dbReference type="NCBI Taxonomy" id="2950534"/>
    <lineage>
        <taxon>Archaea</taxon>
        <taxon>Methanobacteriati</taxon>
        <taxon>Methanobacteriota</taxon>
        <taxon>Stenosarchaea group</taxon>
        <taxon>Halobacteria</taxon>
        <taxon>Halobacteriales</taxon>
        <taxon>Haloarculaceae</taxon>
        <taxon>Haloarcula</taxon>
    </lineage>
</organism>
<sequence>MRTYRTIQFPDIKFSLVYDDIAEQEADFLVSAAETNLQMRGAVAEALRSAGGESHASAAQSESPVPLGEVAVTDACDLDAEYVIHAAATPSLSSQQASAASIRGATRSTLSAADELDGASLVIPVIGTETAGFEFKEGTHIVCEVVREHDTTTLDDVRIITNSEKEFSGLTRIAAMFYRTCQDTDF</sequence>